<evidence type="ECO:0000256" key="10">
    <source>
        <dbReference type="ARBA" id="ARBA00023078"/>
    </source>
</evidence>
<evidence type="ECO:0000256" key="11">
    <source>
        <dbReference type="ARBA" id="ARBA00023136"/>
    </source>
</evidence>
<feature type="region of interest" description="Disordered" evidence="13">
    <location>
        <begin position="209"/>
        <end position="235"/>
    </location>
</feature>
<proteinExistence type="predicted"/>
<evidence type="ECO:0000256" key="1">
    <source>
        <dbReference type="ARBA" id="ARBA00004581"/>
    </source>
</evidence>
<evidence type="ECO:0000313" key="16">
    <source>
        <dbReference type="Proteomes" id="UP000283530"/>
    </source>
</evidence>
<dbReference type="Gene3D" id="1.20.5.3310">
    <property type="match status" value="1"/>
</dbReference>
<evidence type="ECO:0000256" key="7">
    <source>
        <dbReference type="ARBA" id="ARBA00022946"/>
    </source>
</evidence>
<dbReference type="NCBIfam" id="TIGR01411">
    <property type="entry name" value="tatAE"/>
    <property type="match status" value="1"/>
</dbReference>
<gene>
    <name evidence="15" type="ORF">CKAN_02085800</name>
</gene>
<keyword evidence="2" id="KW-0813">Transport</keyword>
<dbReference type="EMBL" id="QPKB01000009">
    <property type="protein sequence ID" value="RWR91692.1"/>
    <property type="molecule type" value="Genomic_DNA"/>
</dbReference>
<feature type="compositionally biased region" description="Polar residues" evidence="13">
    <location>
        <begin position="155"/>
        <end position="173"/>
    </location>
</feature>
<evidence type="ECO:0000256" key="3">
    <source>
        <dbReference type="ARBA" id="ARBA00022528"/>
    </source>
</evidence>
<organism evidence="15 16">
    <name type="scientific">Cinnamomum micranthum f. kanehirae</name>
    <dbReference type="NCBI Taxonomy" id="337451"/>
    <lineage>
        <taxon>Eukaryota</taxon>
        <taxon>Viridiplantae</taxon>
        <taxon>Streptophyta</taxon>
        <taxon>Embryophyta</taxon>
        <taxon>Tracheophyta</taxon>
        <taxon>Spermatophyta</taxon>
        <taxon>Magnoliopsida</taxon>
        <taxon>Magnoliidae</taxon>
        <taxon>Laurales</taxon>
        <taxon>Lauraceae</taxon>
        <taxon>Cinnamomum</taxon>
    </lineage>
</organism>
<dbReference type="FunFam" id="1.20.5.3310:FF:000003">
    <property type="entry name" value="Sec-independent protein translocase protein TATB, chloroplastic"/>
    <property type="match status" value="1"/>
</dbReference>
<comment type="subcellular location">
    <subcellularLocation>
        <location evidence="1">Plastid</location>
        <location evidence="1">Chloroplast thylakoid membrane</location>
        <topology evidence="1">Single-pass membrane protein</topology>
    </subcellularLocation>
</comment>
<reference evidence="15 16" key="1">
    <citation type="journal article" date="2019" name="Nat. Plants">
        <title>Stout camphor tree genome fills gaps in understanding of flowering plant genome evolution.</title>
        <authorList>
            <person name="Chaw S.M."/>
            <person name="Liu Y.C."/>
            <person name="Wu Y.W."/>
            <person name="Wang H.Y."/>
            <person name="Lin C.I."/>
            <person name="Wu C.S."/>
            <person name="Ke H.M."/>
            <person name="Chang L.Y."/>
            <person name="Hsu C.Y."/>
            <person name="Yang H.T."/>
            <person name="Sudianto E."/>
            <person name="Hsu M.H."/>
            <person name="Wu K.P."/>
            <person name="Wang L.N."/>
            <person name="Leebens-Mack J.H."/>
            <person name="Tsai I.J."/>
        </authorList>
    </citation>
    <scope>NUCLEOTIDE SEQUENCE [LARGE SCALE GENOMIC DNA]</scope>
    <source>
        <strain evidence="16">cv. Chaw 1501</strain>
        <tissue evidence="15">Young leaves</tissue>
    </source>
</reference>
<dbReference type="PANTHER" id="PTHR33162">
    <property type="entry name" value="SEC-INDEPENDENT PROTEIN TRANSLOCASE PROTEIN TATA, CHLOROPLASTIC"/>
    <property type="match status" value="1"/>
</dbReference>
<protein>
    <submittedName>
        <fullName evidence="15">Sec-independent protein translocase protein TATB, chloroplastic isoform X3</fullName>
    </submittedName>
</protein>
<dbReference type="GO" id="GO:0006886">
    <property type="term" value="P:intracellular protein transport"/>
    <property type="evidence" value="ECO:0007669"/>
    <property type="project" value="UniProtKB-ARBA"/>
</dbReference>
<comment type="caution">
    <text evidence="15">The sequence shown here is derived from an EMBL/GenBank/DDBJ whole genome shotgun (WGS) entry which is preliminary data.</text>
</comment>
<feature type="compositionally biased region" description="Low complexity" evidence="13">
    <location>
        <begin position="250"/>
        <end position="264"/>
    </location>
</feature>
<feature type="compositionally biased region" description="Polar residues" evidence="13">
    <location>
        <begin position="180"/>
        <end position="189"/>
    </location>
</feature>
<feature type="region of interest" description="Disordered" evidence="13">
    <location>
        <begin position="250"/>
        <end position="285"/>
    </location>
</feature>
<evidence type="ECO:0000256" key="2">
    <source>
        <dbReference type="ARBA" id="ARBA00022448"/>
    </source>
</evidence>
<keyword evidence="7" id="KW-0809">Transit peptide</keyword>
<keyword evidence="5 14" id="KW-0812">Transmembrane</keyword>
<comment type="function">
    <text evidence="12">Part of the twin-arginine translocation (Tat) system that transports large folded proteins containing a characteristic twin-arginine motif in their signal peptide across the thylakoid membrane. Involved in delta pH-dependent protein transport required for chloroplast development, especially thylakoid membrane formation. TATC and TATB mediate precursor recognition, whereas TATA facilitates translocation.</text>
</comment>
<evidence type="ECO:0000256" key="13">
    <source>
        <dbReference type="SAM" id="MobiDB-lite"/>
    </source>
</evidence>
<keyword evidence="11 14" id="KW-0472">Membrane</keyword>
<dbReference type="GO" id="GO:0043953">
    <property type="term" value="P:protein transport by the Tat complex"/>
    <property type="evidence" value="ECO:0007669"/>
    <property type="project" value="InterPro"/>
</dbReference>
<keyword evidence="3" id="KW-0150">Chloroplast</keyword>
<dbReference type="PANTHER" id="PTHR33162:SF3">
    <property type="entry name" value="SEC-INDEPENDENT PROTEIN TRANSLOCASE PROTEIN TATB, CHLOROPLASTIC"/>
    <property type="match status" value="1"/>
</dbReference>
<evidence type="ECO:0000256" key="14">
    <source>
        <dbReference type="SAM" id="Phobius"/>
    </source>
</evidence>
<keyword evidence="16" id="KW-1185">Reference proteome</keyword>
<keyword evidence="4" id="KW-0934">Plastid</keyword>
<dbReference type="OrthoDB" id="2017985at2759"/>
<evidence type="ECO:0000256" key="8">
    <source>
        <dbReference type="ARBA" id="ARBA00022989"/>
    </source>
</evidence>
<evidence type="ECO:0000256" key="9">
    <source>
        <dbReference type="ARBA" id="ARBA00023010"/>
    </source>
</evidence>
<dbReference type="GO" id="GO:0009535">
    <property type="term" value="C:chloroplast thylakoid membrane"/>
    <property type="evidence" value="ECO:0007669"/>
    <property type="project" value="UniProtKB-SubCell"/>
</dbReference>
<evidence type="ECO:0000256" key="5">
    <source>
        <dbReference type="ARBA" id="ARBA00022692"/>
    </source>
</evidence>
<keyword evidence="8 14" id="KW-1133">Transmembrane helix</keyword>
<sequence>MATATGYATSFPAISCPNQRKSPILSYSSAAISPSKSPKSNLSTSVPRWHVGFISQWNGLRHLGISVKQICGKKERKGNCRGMVVYASLFGVGAPEALVIGVVALLVFGPKGLAEVARNLGKTLRAFQPTIKELQEVSREFKTTLEREIGLDDPQPSTMNTSKSSPSNVNENPQAKIDPNGTSPTNAPYSSEDFLRVTKEQVITPVTGVQVQQAEEPAPEEQPQDGTSPTKAAYSSEELLKVTQEQLTAAAAAKEQAAPEEQAQVGSTPEIGAAVPLAEKPERER</sequence>
<dbReference type="STRING" id="337451.A0A443PLV0"/>
<dbReference type="Pfam" id="PF02416">
    <property type="entry name" value="TatA_B_E"/>
    <property type="match status" value="1"/>
</dbReference>
<keyword evidence="9" id="KW-0811">Translocation</keyword>
<keyword evidence="10" id="KW-0793">Thylakoid</keyword>
<dbReference type="Proteomes" id="UP000283530">
    <property type="component" value="Unassembled WGS sequence"/>
</dbReference>
<dbReference type="InterPro" id="IPR006312">
    <property type="entry name" value="TatA/E"/>
</dbReference>
<feature type="region of interest" description="Disordered" evidence="13">
    <location>
        <begin position="146"/>
        <end position="190"/>
    </location>
</feature>
<evidence type="ECO:0000256" key="4">
    <source>
        <dbReference type="ARBA" id="ARBA00022640"/>
    </source>
</evidence>
<name>A0A443PLV0_9MAGN</name>
<dbReference type="InterPro" id="IPR003369">
    <property type="entry name" value="TatA/B/E"/>
</dbReference>
<evidence type="ECO:0000256" key="6">
    <source>
        <dbReference type="ARBA" id="ARBA00022927"/>
    </source>
</evidence>
<accession>A0A443PLV0</accession>
<dbReference type="PRINTS" id="PR01506">
    <property type="entry name" value="TATBPROTEIN"/>
</dbReference>
<dbReference type="AlphaFoldDB" id="A0A443PLV0"/>
<feature type="transmembrane region" description="Helical" evidence="14">
    <location>
        <begin position="83"/>
        <end position="108"/>
    </location>
</feature>
<evidence type="ECO:0000313" key="15">
    <source>
        <dbReference type="EMBL" id="RWR91692.1"/>
    </source>
</evidence>
<evidence type="ECO:0000256" key="12">
    <source>
        <dbReference type="ARBA" id="ARBA00025340"/>
    </source>
</evidence>
<keyword evidence="6" id="KW-0653">Protein transport</keyword>